<keyword evidence="15" id="KW-0560">Oxidoreductase</keyword>
<dbReference type="EMBL" id="LJIJ01000122">
    <property type="protein sequence ID" value="ODN02162.1"/>
    <property type="molecule type" value="Genomic_DNA"/>
</dbReference>
<evidence type="ECO:0000256" key="5">
    <source>
        <dbReference type="ARBA" id="ARBA00012295"/>
    </source>
</evidence>
<dbReference type="EC" id="6.3.4.3" evidence="5"/>
<evidence type="ECO:0000256" key="10">
    <source>
        <dbReference type="ARBA" id="ARBA00022598"/>
    </source>
</evidence>
<dbReference type="InterPro" id="IPR020628">
    <property type="entry name" value="Formate_THF_ligase_CS"/>
</dbReference>
<feature type="domain" description="Tetrahydrofolate dehydrogenase/cyclohydrolase catalytic" evidence="19">
    <location>
        <begin position="142"/>
        <end position="260"/>
    </location>
</feature>
<dbReference type="PROSITE" id="PS00766">
    <property type="entry name" value="THF_DHG_CYH_1"/>
    <property type="match status" value="1"/>
</dbReference>
<evidence type="ECO:0000256" key="12">
    <source>
        <dbReference type="ARBA" id="ARBA00022801"/>
    </source>
</evidence>
<proteinExistence type="inferred from homology"/>
<dbReference type="AlphaFoldDB" id="A0A1D2NA88"/>
<keyword evidence="10" id="KW-0436">Ligase</keyword>
<comment type="similarity">
    <text evidence="2">In the N-terminal section; belongs to the tetrahydrofolate dehydrogenase/cyclohydrolase family.</text>
</comment>
<comment type="similarity">
    <text evidence="3">In the C-terminal section; belongs to the formate--tetrahydrofolate ligase family.</text>
</comment>
<sequence length="776" mass="84013">MEQNSSSNNKLQTDVWGGVASFERSTSVGSVTEGAPSSPGKSLGLVVATGSSLSPFYREASKQEGGLLRRLTYRSSACVGHTFSPSVGRERWILSPLKVVVPQYSRSIFGKVESFDNISARHRQFSTLYSPSKKVKMAAKIISGTAVSKEIREQLTQEVTEMKKLIPDFSPGLTIVQVGNREDSNVYIRSKIKAATEIGMVANLLKLPRTITEIELLEELNKLNNDPKVHGIIVQMPLETDSKIDSHKITDAVDPSKDVDGLCTINEGRVAIGELNSGFMPCTPFGCIELIKRSGIQIEGAKAVVLGRSKIVGTPVAELLKWHNATVTVCHSKTKDLASEVRQADILVVGIGRAEMVKGDWVKPGAVVIDCGINSIPDATKKSGQRLVGDVDYKEVSQVAGYITPVPGGVGPMTVCMLMKNTVISAAKSLSNITGQKWDFTPLPLQVKEPVPSDIEISRSQTPKNITTLAREIGVNPNELELYGTKKAKLSLKIVERLEHTKNGSYIVVAGITPTPLGEGKSTTTVGLVQALGAHLNKKVFACLRQPSQGPTFGIKGGAAGGGYSQVIPMEDFNLHLTGDIHAITAANNLLAAQIDARMFHEATQSDKALFNRLVPKKDGKRQFSEVQLRRVAKLGIDKTDPDSLTEEEMSKFARIDIDPATITWNRVLDTNDRYLREITIGESPSEKGKSRKTRFDITVASEIMAILALTTGLKDMIERLGRMVVASDRNSNPVTADDLGVTGALAVLMKDAIRPTLMQTLEGLGQPENNLISLN</sequence>
<keyword evidence="9" id="KW-0554">One-carbon metabolism</keyword>
<comment type="subunit">
    <text evidence="4">Homodimer.</text>
</comment>
<dbReference type="Gene3D" id="3.40.50.720">
    <property type="entry name" value="NAD(P)-binding Rossmann-like Domain"/>
    <property type="match status" value="1"/>
</dbReference>
<dbReference type="FunFam" id="3.40.50.720:FF:000006">
    <property type="entry name" value="Bifunctional protein FolD"/>
    <property type="match status" value="1"/>
</dbReference>
<dbReference type="Proteomes" id="UP000094527">
    <property type="component" value="Unassembled WGS sequence"/>
</dbReference>
<evidence type="ECO:0000256" key="11">
    <source>
        <dbReference type="ARBA" id="ARBA00022741"/>
    </source>
</evidence>
<dbReference type="SUPFAM" id="SSF51735">
    <property type="entry name" value="NAD(P)-binding Rossmann-fold domains"/>
    <property type="match status" value="1"/>
</dbReference>
<evidence type="ECO:0000256" key="1">
    <source>
        <dbReference type="ARBA" id="ARBA00004777"/>
    </source>
</evidence>
<dbReference type="InterPro" id="IPR020630">
    <property type="entry name" value="THF_DH/CycHdrlase_cat_dom"/>
</dbReference>
<evidence type="ECO:0000256" key="15">
    <source>
        <dbReference type="ARBA" id="ARBA00023002"/>
    </source>
</evidence>
<dbReference type="GO" id="GO:0004488">
    <property type="term" value="F:methylenetetrahydrofolate dehydrogenase (NADP+) activity"/>
    <property type="evidence" value="ECO:0007669"/>
    <property type="project" value="UniProtKB-EC"/>
</dbReference>
<dbReference type="GO" id="GO:0005524">
    <property type="term" value="F:ATP binding"/>
    <property type="evidence" value="ECO:0007669"/>
    <property type="project" value="UniProtKB-KW"/>
</dbReference>
<dbReference type="Gene3D" id="1.10.8.770">
    <property type="match status" value="1"/>
</dbReference>
<dbReference type="GO" id="GO:0004329">
    <property type="term" value="F:formate-tetrahydrofolate ligase activity"/>
    <property type="evidence" value="ECO:0007669"/>
    <property type="project" value="UniProtKB-EC"/>
</dbReference>
<keyword evidence="22" id="KW-1185">Reference proteome</keyword>
<dbReference type="EC" id="3.5.4.9" evidence="6"/>
<evidence type="ECO:0000256" key="6">
    <source>
        <dbReference type="ARBA" id="ARBA00012776"/>
    </source>
</evidence>
<evidence type="ECO:0000259" key="20">
    <source>
        <dbReference type="Pfam" id="PF02882"/>
    </source>
</evidence>
<dbReference type="SUPFAM" id="SSF52540">
    <property type="entry name" value="P-loop containing nucleoside triphosphate hydrolases"/>
    <property type="match status" value="1"/>
</dbReference>
<evidence type="ECO:0000259" key="19">
    <source>
        <dbReference type="Pfam" id="PF00763"/>
    </source>
</evidence>
<evidence type="ECO:0000256" key="3">
    <source>
        <dbReference type="ARBA" id="ARBA00006985"/>
    </source>
</evidence>
<evidence type="ECO:0000256" key="4">
    <source>
        <dbReference type="ARBA" id="ARBA00011738"/>
    </source>
</evidence>
<dbReference type="Pfam" id="PF01268">
    <property type="entry name" value="FTHFS"/>
    <property type="match status" value="1"/>
</dbReference>
<feature type="domain" description="Tetrahydrofolate dehydrogenase/cyclohydrolase NAD(P)-binding" evidence="20">
    <location>
        <begin position="281"/>
        <end position="428"/>
    </location>
</feature>
<evidence type="ECO:0000256" key="9">
    <source>
        <dbReference type="ARBA" id="ARBA00022563"/>
    </source>
</evidence>
<evidence type="ECO:0000256" key="17">
    <source>
        <dbReference type="ARBA" id="ARBA00036357"/>
    </source>
</evidence>
<dbReference type="CDD" id="cd01080">
    <property type="entry name" value="NAD_bind_m-THF_DH_Cyclohyd"/>
    <property type="match status" value="1"/>
</dbReference>
<dbReference type="GO" id="GO:0005829">
    <property type="term" value="C:cytosol"/>
    <property type="evidence" value="ECO:0007669"/>
    <property type="project" value="TreeGrafter"/>
</dbReference>
<dbReference type="PRINTS" id="PR00085">
    <property type="entry name" value="THFDHDRGNASE"/>
</dbReference>
<dbReference type="PANTHER" id="PTHR48099:SF5">
    <property type="entry name" value="C-1-TETRAHYDROFOLATE SYNTHASE, CYTOPLASMIC"/>
    <property type="match status" value="1"/>
</dbReference>
<keyword evidence="11" id="KW-0547">Nucleotide-binding</keyword>
<keyword evidence="12" id="KW-0378">Hydrolase</keyword>
<dbReference type="InterPro" id="IPR000559">
    <property type="entry name" value="Formate_THF_ligase"/>
</dbReference>
<keyword evidence="13" id="KW-0067">ATP-binding</keyword>
<dbReference type="GO" id="GO:0035999">
    <property type="term" value="P:tetrahydrofolate interconversion"/>
    <property type="evidence" value="ECO:0007669"/>
    <property type="project" value="UniProtKB-UniPathway"/>
</dbReference>
<dbReference type="SUPFAM" id="SSF53223">
    <property type="entry name" value="Aminoacid dehydrogenase-like, N-terminal domain"/>
    <property type="match status" value="1"/>
</dbReference>
<dbReference type="InterPro" id="IPR020867">
    <property type="entry name" value="THF_DH/CycHdrlase_CS"/>
</dbReference>
<keyword evidence="16" id="KW-0511">Multifunctional enzyme</keyword>
<dbReference type="InterPro" id="IPR036291">
    <property type="entry name" value="NAD(P)-bd_dom_sf"/>
</dbReference>
<keyword evidence="14" id="KW-0521">NADP</keyword>
<organism evidence="21 22">
    <name type="scientific">Orchesella cincta</name>
    <name type="common">Springtail</name>
    <name type="synonym">Podura cincta</name>
    <dbReference type="NCBI Taxonomy" id="48709"/>
    <lineage>
        <taxon>Eukaryota</taxon>
        <taxon>Metazoa</taxon>
        <taxon>Ecdysozoa</taxon>
        <taxon>Arthropoda</taxon>
        <taxon>Hexapoda</taxon>
        <taxon>Collembola</taxon>
        <taxon>Entomobryomorpha</taxon>
        <taxon>Entomobryoidea</taxon>
        <taxon>Orchesellidae</taxon>
        <taxon>Orchesellinae</taxon>
        <taxon>Orchesella</taxon>
    </lineage>
</organism>
<reference evidence="21 22" key="1">
    <citation type="journal article" date="2016" name="Genome Biol. Evol.">
        <title>Gene Family Evolution Reflects Adaptation to Soil Environmental Stressors in the Genome of the Collembolan Orchesella cincta.</title>
        <authorList>
            <person name="Faddeeva-Vakhrusheva A."/>
            <person name="Derks M.F."/>
            <person name="Anvar S.Y."/>
            <person name="Agamennone V."/>
            <person name="Suring W."/>
            <person name="Smit S."/>
            <person name="van Straalen N.M."/>
            <person name="Roelofs D."/>
        </authorList>
    </citation>
    <scope>NUCLEOTIDE SEQUENCE [LARGE SCALE GENOMIC DNA]</scope>
    <source>
        <tissue evidence="21">Mixed pool</tissue>
    </source>
</reference>
<dbReference type="PANTHER" id="PTHR48099">
    <property type="entry name" value="C-1-TETRAHYDROFOLATE SYNTHASE, CYTOPLASMIC-RELATED"/>
    <property type="match status" value="1"/>
</dbReference>
<dbReference type="InterPro" id="IPR027417">
    <property type="entry name" value="P-loop_NTPase"/>
</dbReference>
<evidence type="ECO:0000256" key="8">
    <source>
        <dbReference type="ARBA" id="ARBA00017592"/>
    </source>
</evidence>
<evidence type="ECO:0000256" key="2">
    <source>
        <dbReference type="ARBA" id="ARBA00005559"/>
    </source>
</evidence>
<dbReference type="FunFam" id="3.40.50.300:FF:000245">
    <property type="entry name" value="C-1-tetrahydrofolate synthase, cytoplasmic"/>
    <property type="match status" value="1"/>
</dbReference>
<evidence type="ECO:0000313" key="22">
    <source>
        <dbReference type="Proteomes" id="UP000094527"/>
    </source>
</evidence>
<dbReference type="FunFam" id="3.40.50.10860:FF:000005">
    <property type="entry name" value="C-1-tetrahydrofolate synthase, cytoplasmic, putative"/>
    <property type="match status" value="1"/>
</dbReference>
<dbReference type="InterPro" id="IPR046346">
    <property type="entry name" value="Aminoacid_DH-like_N_sf"/>
</dbReference>
<dbReference type="PROSITE" id="PS00767">
    <property type="entry name" value="THF_DHG_CYH_2"/>
    <property type="match status" value="1"/>
</dbReference>
<dbReference type="InterPro" id="IPR000672">
    <property type="entry name" value="THF_DH/CycHdrlase"/>
</dbReference>
<dbReference type="UniPathway" id="UPA00193"/>
<dbReference type="Pfam" id="PF00763">
    <property type="entry name" value="THF_DHG_CYH"/>
    <property type="match status" value="1"/>
</dbReference>
<dbReference type="Gene3D" id="3.40.50.10860">
    <property type="entry name" value="Leucine Dehydrogenase, chain A, domain 1"/>
    <property type="match status" value="1"/>
</dbReference>
<gene>
    <name evidence="21" type="ORF">Ocin01_04522</name>
</gene>
<dbReference type="Pfam" id="PF02882">
    <property type="entry name" value="THF_DHG_CYH_C"/>
    <property type="match status" value="1"/>
</dbReference>
<dbReference type="Gene3D" id="3.40.50.300">
    <property type="entry name" value="P-loop containing nucleotide triphosphate hydrolases"/>
    <property type="match status" value="1"/>
</dbReference>
<evidence type="ECO:0000256" key="13">
    <source>
        <dbReference type="ARBA" id="ARBA00022840"/>
    </source>
</evidence>
<evidence type="ECO:0000256" key="18">
    <source>
        <dbReference type="ARBA" id="ARBA00049033"/>
    </source>
</evidence>
<dbReference type="InterPro" id="IPR020631">
    <property type="entry name" value="THF_DH/CycHdrlase_NAD-bd_dom"/>
</dbReference>
<dbReference type="OrthoDB" id="1845775at2759"/>
<comment type="catalytic activity">
    <reaction evidence="18">
        <text>(6S)-5,6,7,8-tetrahydrofolate + formate + ATP = (6R)-10-formyltetrahydrofolate + ADP + phosphate</text>
        <dbReference type="Rhea" id="RHEA:20221"/>
        <dbReference type="ChEBI" id="CHEBI:15740"/>
        <dbReference type="ChEBI" id="CHEBI:30616"/>
        <dbReference type="ChEBI" id="CHEBI:43474"/>
        <dbReference type="ChEBI" id="CHEBI:57453"/>
        <dbReference type="ChEBI" id="CHEBI:195366"/>
        <dbReference type="ChEBI" id="CHEBI:456216"/>
        <dbReference type="EC" id="6.3.4.3"/>
    </reaction>
</comment>
<protein>
    <recommendedName>
        <fullName evidence="8">C-1-tetrahydrofolate synthase, cytoplasmic</fullName>
        <ecNumber evidence="7">1.5.1.5</ecNumber>
        <ecNumber evidence="6">3.5.4.9</ecNumber>
        <ecNumber evidence="5">6.3.4.3</ecNumber>
    </recommendedName>
</protein>
<comment type="pathway">
    <text evidence="1">One-carbon metabolism; tetrahydrofolate interconversion.</text>
</comment>
<accession>A0A1D2NA88</accession>
<dbReference type="HAMAP" id="MF_01576">
    <property type="entry name" value="THF_DHG_CYH"/>
    <property type="match status" value="1"/>
</dbReference>
<evidence type="ECO:0000256" key="7">
    <source>
        <dbReference type="ARBA" id="ARBA00012859"/>
    </source>
</evidence>
<dbReference type="GO" id="GO:0004477">
    <property type="term" value="F:methenyltetrahydrofolate cyclohydrolase activity"/>
    <property type="evidence" value="ECO:0007669"/>
    <property type="project" value="UniProtKB-EC"/>
</dbReference>
<dbReference type="STRING" id="48709.A0A1D2NA88"/>
<evidence type="ECO:0000256" key="16">
    <source>
        <dbReference type="ARBA" id="ARBA00023268"/>
    </source>
</evidence>
<dbReference type="OMA" id="IKRVVDC"/>
<evidence type="ECO:0000256" key="14">
    <source>
        <dbReference type="ARBA" id="ARBA00022857"/>
    </source>
</evidence>
<comment type="caution">
    <text evidence="21">The sequence shown here is derived from an EMBL/GenBank/DDBJ whole genome shotgun (WGS) entry which is preliminary data.</text>
</comment>
<name>A0A1D2NA88_ORCCI</name>
<dbReference type="PROSITE" id="PS00721">
    <property type="entry name" value="FTHFS_1"/>
    <property type="match status" value="1"/>
</dbReference>
<comment type="catalytic activity">
    <reaction evidence="17">
        <text>(6R)-5,10-methenyltetrahydrofolate + H2O = (6R)-10-formyltetrahydrofolate + H(+)</text>
        <dbReference type="Rhea" id="RHEA:23700"/>
        <dbReference type="ChEBI" id="CHEBI:15377"/>
        <dbReference type="ChEBI" id="CHEBI:15378"/>
        <dbReference type="ChEBI" id="CHEBI:57455"/>
        <dbReference type="ChEBI" id="CHEBI:195366"/>
        <dbReference type="EC" id="3.5.4.9"/>
    </reaction>
</comment>
<dbReference type="EC" id="1.5.1.5" evidence="7"/>
<evidence type="ECO:0000313" key="21">
    <source>
        <dbReference type="EMBL" id="ODN02162.1"/>
    </source>
</evidence>